<keyword evidence="2" id="KW-1185">Reference proteome</keyword>
<accession>E4ZVR9</accession>
<organism evidence="2">
    <name type="scientific">Leptosphaeria maculans (strain JN3 / isolate v23.1.3 / race Av1-4-5-6-7-8)</name>
    <name type="common">Blackleg fungus</name>
    <name type="synonym">Phoma lingam</name>
    <dbReference type="NCBI Taxonomy" id="985895"/>
    <lineage>
        <taxon>Eukaryota</taxon>
        <taxon>Fungi</taxon>
        <taxon>Dikarya</taxon>
        <taxon>Ascomycota</taxon>
        <taxon>Pezizomycotina</taxon>
        <taxon>Dothideomycetes</taxon>
        <taxon>Pleosporomycetidae</taxon>
        <taxon>Pleosporales</taxon>
        <taxon>Pleosporineae</taxon>
        <taxon>Leptosphaeriaceae</taxon>
        <taxon>Plenodomus</taxon>
        <taxon>Plenodomus lingam/Leptosphaeria maculans species complex</taxon>
    </lineage>
</organism>
<evidence type="ECO:0000313" key="1">
    <source>
        <dbReference type="EMBL" id="CBX95695.1"/>
    </source>
</evidence>
<dbReference type="HOGENOM" id="CLU_3335723_0_0_1"/>
<dbReference type="AlphaFoldDB" id="E4ZVR9"/>
<evidence type="ECO:0000313" key="2">
    <source>
        <dbReference type="Proteomes" id="UP000002668"/>
    </source>
</evidence>
<gene>
    <name evidence="1" type="ORF">LEMA_P028470.1</name>
</gene>
<protein>
    <submittedName>
        <fullName evidence="1">Predicted protein</fullName>
    </submittedName>
</protein>
<reference evidence="2" key="1">
    <citation type="journal article" date="2011" name="Nat. Commun.">
        <title>Effector diversification within compartments of the Leptosphaeria maculans genome affected by Repeat-Induced Point mutations.</title>
        <authorList>
            <person name="Rouxel T."/>
            <person name="Grandaubert J."/>
            <person name="Hane J.K."/>
            <person name="Hoede C."/>
            <person name="van de Wouw A.P."/>
            <person name="Couloux A."/>
            <person name="Dominguez V."/>
            <person name="Anthouard V."/>
            <person name="Bally P."/>
            <person name="Bourras S."/>
            <person name="Cozijnsen A.J."/>
            <person name="Ciuffetti L.M."/>
            <person name="Degrave A."/>
            <person name="Dilmaghani A."/>
            <person name="Duret L."/>
            <person name="Fudal I."/>
            <person name="Goodwin S.B."/>
            <person name="Gout L."/>
            <person name="Glaser N."/>
            <person name="Linglin J."/>
            <person name="Kema G.H.J."/>
            <person name="Lapalu N."/>
            <person name="Lawrence C.B."/>
            <person name="May K."/>
            <person name="Meyer M."/>
            <person name="Ollivier B."/>
            <person name="Poulain J."/>
            <person name="Schoch C.L."/>
            <person name="Simon A."/>
            <person name="Spatafora J.W."/>
            <person name="Stachowiak A."/>
            <person name="Turgeon B.G."/>
            <person name="Tyler B.M."/>
            <person name="Vincent D."/>
            <person name="Weissenbach J."/>
            <person name="Amselem J."/>
            <person name="Quesneville H."/>
            <person name="Oliver R.P."/>
            <person name="Wincker P."/>
            <person name="Balesdent M.-H."/>
            <person name="Howlett B.J."/>
        </authorList>
    </citation>
    <scope>NUCLEOTIDE SEQUENCE [LARGE SCALE GENOMIC DNA]</scope>
    <source>
        <strain evidence="2">JN3 / isolate v23.1.3 / race Av1-4-5-6-7-8</strain>
    </source>
</reference>
<dbReference type="Proteomes" id="UP000002668">
    <property type="component" value="Genome"/>
</dbReference>
<proteinExistence type="predicted"/>
<name>E4ZVR9_LEPMJ</name>
<dbReference type="EMBL" id="FP929127">
    <property type="protein sequence ID" value="CBX95695.1"/>
    <property type="molecule type" value="Genomic_DNA"/>
</dbReference>
<sequence>MLLHDYIVIAHQCLESISRTRECTRFDQFPARRKEGGD</sequence>
<dbReference type="InParanoid" id="E4ZVR9"/>
<dbReference type="VEuPathDB" id="FungiDB:LEMA_P028470.1"/>